<dbReference type="EMBL" id="BARS01006310">
    <property type="protein sequence ID" value="GAF67704.1"/>
    <property type="molecule type" value="Genomic_DNA"/>
</dbReference>
<sequence>HGFDESRKAIIFRYPEEFKKAYEAGKSLVTGEG</sequence>
<gene>
    <name evidence="1" type="ORF">S01H1_12311</name>
</gene>
<proteinExistence type="predicted"/>
<organism evidence="1">
    <name type="scientific">marine sediment metagenome</name>
    <dbReference type="NCBI Taxonomy" id="412755"/>
    <lineage>
        <taxon>unclassified sequences</taxon>
        <taxon>metagenomes</taxon>
        <taxon>ecological metagenomes</taxon>
    </lineage>
</organism>
<dbReference type="AlphaFoldDB" id="X0RFL2"/>
<comment type="caution">
    <text evidence="1">The sequence shown here is derived from an EMBL/GenBank/DDBJ whole genome shotgun (WGS) entry which is preliminary data.</text>
</comment>
<name>X0RFL2_9ZZZZ</name>
<reference evidence="1" key="1">
    <citation type="journal article" date="2014" name="Front. Microbiol.">
        <title>High frequency of phylogenetically diverse reductive dehalogenase-homologous genes in deep subseafloor sedimentary metagenomes.</title>
        <authorList>
            <person name="Kawai M."/>
            <person name="Futagami T."/>
            <person name="Toyoda A."/>
            <person name="Takaki Y."/>
            <person name="Nishi S."/>
            <person name="Hori S."/>
            <person name="Arai W."/>
            <person name="Tsubouchi T."/>
            <person name="Morono Y."/>
            <person name="Uchiyama I."/>
            <person name="Ito T."/>
            <person name="Fujiyama A."/>
            <person name="Inagaki F."/>
            <person name="Takami H."/>
        </authorList>
    </citation>
    <scope>NUCLEOTIDE SEQUENCE</scope>
    <source>
        <strain evidence="1">Expedition CK06-06</strain>
    </source>
</reference>
<accession>X0RFL2</accession>
<feature type="non-terminal residue" evidence="1">
    <location>
        <position position="1"/>
    </location>
</feature>
<protein>
    <submittedName>
        <fullName evidence="1">Uncharacterized protein</fullName>
    </submittedName>
</protein>
<evidence type="ECO:0000313" key="1">
    <source>
        <dbReference type="EMBL" id="GAF67704.1"/>
    </source>
</evidence>